<evidence type="ECO:0000256" key="1">
    <source>
        <dbReference type="SAM" id="MobiDB-lite"/>
    </source>
</evidence>
<evidence type="ECO:0000313" key="4">
    <source>
        <dbReference type="Proteomes" id="UP000625735"/>
    </source>
</evidence>
<keyword evidence="2" id="KW-0472">Membrane</keyword>
<comment type="caution">
    <text evidence="3">The sequence shown here is derived from an EMBL/GenBank/DDBJ whole genome shotgun (WGS) entry which is preliminary data.</text>
</comment>
<reference evidence="3" key="2">
    <citation type="submission" date="2020-09" db="EMBL/GenBank/DDBJ databases">
        <authorList>
            <person name="Sun Q."/>
            <person name="Zhou Y."/>
        </authorList>
    </citation>
    <scope>NUCLEOTIDE SEQUENCE</scope>
    <source>
        <strain evidence="3">CGMCC 1.12506</strain>
    </source>
</reference>
<organism evidence="3 4">
    <name type="scientific">Flavobacterium orientale</name>
    <dbReference type="NCBI Taxonomy" id="1756020"/>
    <lineage>
        <taxon>Bacteria</taxon>
        <taxon>Pseudomonadati</taxon>
        <taxon>Bacteroidota</taxon>
        <taxon>Flavobacteriia</taxon>
        <taxon>Flavobacteriales</taxon>
        <taxon>Flavobacteriaceae</taxon>
        <taxon>Flavobacterium</taxon>
    </lineage>
</organism>
<name>A0A916Y760_9FLAO</name>
<gene>
    <name evidence="3" type="ORF">GCM10011343_24620</name>
</gene>
<dbReference type="EMBL" id="BMFG01000011">
    <property type="protein sequence ID" value="GGD33724.1"/>
    <property type="molecule type" value="Genomic_DNA"/>
</dbReference>
<evidence type="ECO:0000256" key="2">
    <source>
        <dbReference type="SAM" id="Phobius"/>
    </source>
</evidence>
<keyword evidence="4" id="KW-1185">Reference proteome</keyword>
<accession>A0A916Y760</accession>
<evidence type="ECO:0000313" key="3">
    <source>
        <dbReference type="EMBL" id="GGD33724.1"/>
    </source>
</evidence>
<dbReference type="RefSeq" id="WP_188362891.1">
    <property type="nucleotide sequence ID" value="NZ_BMFG01000011.1"/>
</dbReference>
<proteinExistence type="predicted"/>
<protein>
    <recommendedName>
        <fullName evidence="5">Energy transducer TonB</fullName>
    </recommendedName>
</protein>
<reference evidence="3" key="1">
    <citation type="journal article" date="2014" name="Int. J. Syst. Evol. Microbiol.">
        <title>Complete genome sequence of Corynebacterium casei LMG S-19264T (=DSM 44701T), isolated from a smear-ripened cheese.</title>
        <authorList>
            <consortium name="US DOE Joint Genome Institute (JGI-PGF)"/>
            <person name="Walter F."/>
            <person name="Albersmeier A."/>
            <person name="Kalinowski J."/>
            <person name="Ruckert C."/>
        </authorList>
    </citation>
    <scope>NUCLEOTIDE SEQUENCE</scope>
    <source>
        <strain evidence="3">CGMCC 1.12506</strain>
    </source>
</reference>
<keyword evidence="2" id="KW-1133">Transmembrane helix</keyword>
<dbReference type="AlphaFoldDB" id="A0A916Y760"/>
<feature type="transmembrane region" description="Helical" evidence="2">
    <location>
        <begin position="12"/>
        <end position="31"/>
    </location>
</feature>
<keyword evidence="2" id="KW-0812">Transmembrane</keyword>
<feature type="compositionally biased region" description="Basic and acidic residues" evidence="1">
    <location>
        <begin position="86"/>
        <end position="96"/>
    </location>
</feature>
<sequence>MNANDQKRIEKSSLYFQVGLTLSLILAYLFIEIEFQTVTKDAVISNKEVDISEVYTQKFIIEKPKVVEPIVEKSKPKFVNTVKPVEQTKPDEKEPIETTTPATEPTIDKPVEPVESAPLPTPTKPDVFERGMVEESPTFMICAKLKGIERDKCFNEQLKKVSFK</sequence>
<dbReference type="Proteomes" id="UP000625735">
    <property type="component" value="Unassembled WGS sequence"/>
</dbReference>
<feature type="region of interest" description="Disordered" evidence="1">
    <location>
        <begin position="82"/>
        <end position="130"/>
    </location>
</feature>
<evidence type="ECO:0008006" key="5">
    <source>
        <dbReference type="Google" id="ProtNLM"/>
    </source>
</evidence>